<evidence type="ECO:0000313" key="4">
    <source>
        <dbReference type="EMBL" id="PKA48605.1"/>
    </source>
</evidence>
<feature type="repeat" description="ANK" evidence="3">
    <location>
        <begin position="411"/>
        <end position="443"/>
    </location>
</feature>
<keyword evidence="5" id="KW-1185">Reference proteome</keyword>
<dbReference type="AlphaFoldDB" id="A0A2H9ZZ80"/>
<dbReference type="PANTHER" id="PTHR24198">
    <property type="entry name" value="ANKYRIN REPEAT AND PROTEIN KINASE DOMAIN-CONTAINING PROTEIN"/>
    <property type="match status" value="1"/>
</dbReference>
<feature type="repeat" description="ANK" evidence="3">
    <location>
        <begin position="378"/>
        <end position="410"/>
    </location>
</feature>
<dbReference type="InterPro" id="IPR002110">
    <property type="entry name" value="Ankyrin_rpt"/>
</dbReference>
<dbReference type="EMBL" id="KZ452307">
    <property type="protein sequence ID" value="PKA48605.1"/>
    <property type="molecule type" value="Genomic_DNA"/>
</dbReference>
<dbReference type="SUPFAM" id="SSF48403">
    <property type="entry name" value="Ankyrin repeat"/>
    <property type="match status" value="1"/>
</dbReference>
<dbReference type="InterPro" id="IPR013783">
    <property type="entry name" value="Ig-like_fold"/>
</dbReference>
<dbReference type="PROSITE" id="PS50088">
    <property type="entry name" value="ANK_REPEAT"/>
    <property type="match status" value="4"/>
</dbReference>
<keyword evidence="1" id="KW-0677">Repeat</keyword>
<proteinExistence type="predicted"/>
<gene>
    <name evidence="4" type="primary">AKT6</name>
    <name evidence="4" type="ORF">AXF42_Ash020478</name>
</gene>
<dbReference type="STRING" id="1088818.A0A2H9ZZ80"/>
<dbReference type="SMART" id="SM00248">
    <property type="entry name" value="ANK"/>
    <property type="match status" value="7"/>
</dbReference>
<name>A0A2H9ZZ80_9ASPA</name>
<dbReference type="InterPro" id="IPR036770">
    <property type="entry name" value="Ankyrin_rpt-contain_sf"/>
</dbReference>
<evidence type="ECO:0000256" key="2">
    <source>
        <dbReference type="ARBA" id="ARBA00023043"/>
    </source>
</evidence>
<dbReference type="GO" id="GO:0034220">
    <property type="term" value="P:monoatomic ion transmembrane transport"/>
    <property type="evidence" value="ECO:0007669"/>
    <property type="project" value="UniProtKB-KW"/>
</dbReference>
<keyword evidence="4" id="KW-0407">Ion channel</keyword>
<feature type="repeat" description="ANK" evidence="3">
    <location>
        <begin position="256"/>
        <end position="289"/>
    </location>
</feature>
<evidence type="ECO:0000256" key="1">
    <source>
        <dbReference type="ARBA" id="ARBA00022737"/>
    </source>
</evidence>
<evidence type="ECO:0000256" key="3">
    <source>
        <dbReference type="PROSITE-ProRule" id="PRU00023"/>
    </source>
</evidence>
<dbReference type="PANTHER" id="PTHR24198:SF165">
    <property type="entry name" value="ANKYRIN REPEAT-CONTAINING PROTEIN-RELATED"/>
    <property type="match status" value="1"/>
</dbReference>
<organism evidence="4 5">
    <name type="scientific">Apostasia shenzhenica</name>
    <dbReference type="NCBI Taxonomy" id="1088818"/>
    <lineage>
        <taxon>Eukaryota</taxon>
        <taxon>Viridiplantae</taxon>
        <taxon>Streptophyta</taxon>
        <taxon>Embryophyta</taxon>
        <taxon>Tracheophyta</taxon>
        <taxon>Spermatophyta</taxon>
        <taxon>Magnoliopsida</taxon>
        <taxon>Liliopsida</taxon>
        <taxon>Asparagales</taxon>
        <taxon>Orchidaceae</taxon>
        <taxon>Apostasioideae</taxon>
        <taxon>Apostasia</taxon>
    </lineage>
</organism>
<dbReference type="Pfam" id="PF12796">
    <property type="entry name" value="Ank_2"/>
    <property type="match status" value="2"/>
</dbReference>
<dbReference type="Gene3D" id="2.60.40.10">
    <property type="entry name" value="Immunoglobulins"/>
    <property type="match status" value="1"/>
</dbReference>
<evidence type="ECO:0000313" key="5">
    <source>
        <dbReference type="Proteomes" id="UP000236161"/>
    </source>
</evidence>
<feature type="repeat" description="ANK" evidence="3">
    <location>
        <begin position="160"/>
        <end position="193"/>
    </location>
</feature>
<accession>A0A2H9ZZ80</accession>
<dbReference type="OrthoDB" id="194358at2759"/>
<sequence>MDRLVKVDATEIQLQFRPSERCTATFKITSLIHTMSVAVQLTTTSPSIYSFYPTAVALIPPLSTAVFTLLLRPLPAPPLASPSDSLLVTCALAPALRRANSSALLRFFSRPAVPLFRDASLPIHLLGPHILRSLLLLPDSSSLQNSLLLSRVIPSCSPSELSTALPLAAASGGSGGAVSALLSAGADPNARHADGKSAISLAVSAGSAESAEELVLAGAADRPFHEAAAGNRTDLILLLLTASGYKSGWADVVDPEGRTPVHAAAGAGSIAALRLCLATGGGDPDRADMRGWMPLHYAAAGGHLGAAELLVGSSAFDPRLALTREKKTPLDLAVERKHAKLYGLLRPEGVVIHAARAACSNVAAAIRAAGGAGERDQNGWTALHVAAFKGRTDAVKELVEGGAEVEAVDDAGYTPLRCAVEAGRAEVALLLVAYGARAGLKGLVRAKGGSFRVGGATAAAAAPPLWETCAAAVSAAVCEDDTLWRKKGIGIENGAFGFRLEKV</sequence>
<dbReference type="PROSITE" id="PS50297">
    <property type="entry name" value="ANK_REP_REGION"/>
    <property type="match status" value="2"/>
</dbReference>
<keyword evidence="2 3" id="KW-0040">ANK repeat</keyword>
<keyword evidence="4" id="KW-0813">Transport</keyword>
<dbReference type="Proteomes" id="UP000236161">
    <property type="component" value="Unassembled WGS sequence"/>
</dbReference>
<reference evidence="4 5" key="1">
    <citation type="journal article" date="2017" name="Nature">
        <title>The Apostasia genome and the evolution of orchids.</title>
        <authorList>
            <person name="Zhang G.Q."/>
            <person name="Liu K.W."/>
            <person name="Li Z."/>
            <person name="Lohaus R."/>
            <person name="Hsiao Y.Y."/>
            <person name="Niu S.C."/>
            <person name="Wang J.Y."/>
            <person name="Lin Y.C."/>
            <person name="Xu Q."/>
            <person name="Chen L.J."/>
            <person name="Yoshida K."/>
            <person name="Fujiwara S."/>
            <person name="Wang Z.W."/>
            <person name="Zhang Y.Q."/>
            <person name="Mitsuda N."/>
            <person name="Wang M."/>
            <person name="Liu G.H."/>
            <person name="Pecoraro L."/>
            <person name="Huang H.X."/>
            <person name="Xiao X.J."/>
            <person name="Lin M."/>
            <person name="Wu X.Y."/>
            <person name="Wu W.L."/>
            <person name="Chen Y.Y."/>
            <person name="Chang S.B."/>
            <person name="Sakamoto S."/>
            <person name="Ohme-Takagi M."/>
            <person name="Yagi M."/>
            <person name="Zeng S.J."/>
            <person name="Shen C.Y."/>
            <person name="Yeh C.M."/>
            <person name="Luo Y.B."/>
            <person name="Tsai W.C."/>
            <person name="Van de Peer Y."/>
            <person name="Liu Z.J."/>
        </authorList>
    </citation>
    <scope>NUCLEOTIDE SEQUENCE [LARGE SCALE GENOMIC DNA]</scope>
    <source>
        <strain evidence="5">cv. Shenzhen</strain>
        <tissue evidence="4">Stem</tissue>
    </source>
</reference>
<dbReference type="Gene3D" id="1.25.40.20">
    <property type="entry name" value="Ankyrin repeat-containing domain"/>
    <property type="match status" value="2"/>
</dbReference>
<keyword evidence="4" id="KW-0406">Ion transport</keyword>
<protein>
    <submittedName>
        <fullName evidence="4">Potassium channel AKT6</fullName>
    </submittedName>
</protein>